<dbReference type="HOGENOM" id="CLU_614136_0_0_1"/>
<protein>
    <recommendedName>
        <fullName evidence="3">MULE transposase domain-containing protein</fullName>
    </recommendedName>
</protein>
<keyword evidence="2" id="KW-1185">Reference proteome</keyword>
<dbReference type="KEGG" id="pgr:PGTG_22786"/>
<dbReference type="RefSeq" id="XP_003888471.1">
    <property type="nucleotide sequence ID" value="XM_003888422.1"/>
</dbReference>
<sequence>MKRPASTSNSFISNYPLVDDIYDVVPLPFTQKIPVQPNQPVIPNALRMVRIVGGSAPSFPTATHCFTIPGRTLEDAQAFVTAMQATVYWSSSRPRSNIERLAAPSDKKGRPIEYSFRLDYKCPQTGIHKAVPNSRKKRAVSKKCGCTSKFSIYHHLKSDSLRVEWQWKHNHNPFSAEEMKRNRVPKMVEDWLTERVISGLGWKAIHKLMYSPDIFAMGDPSVRAEARYIKYDHVRQLILAMRMKQQLLDHGWGMLILDSTHNSVDNRSLSKGQKFSLYTFVIRDPIVGKGLPVCWAFTASAASEPIEAVMKWLRSSTGIVPCAIMSDCALAIKKGVSNAYTDLDEAVKEFQHIIYSQNPEHSLMSFYAKWSLSGDLIFLSEGCSDLSCSRGVPVRAELGSNCERPMSWSERITGSDPAGSISKLDRASWFRPNIGAGPSSVAHRTR</sequence>
<dbReference type="PANTHER" id="PTHR48159:SF1">
    <property type="entry name" value="MEMBRANE-ASSOCIATED GIANT PROTEIN ANTIGEN, PUTATIVE-RELATED"/>
    <property type="match status" value="1"/>
</dbReference>
<evidence type="ECO:0000313" key="1">
    <source>
        <dbReference type="EMBL" id="EHS63345.1"/>
    </source>
</evidence>
<name>H6QVJ4_PUCGT</name>
<evidence type="ECO:0000313" key="2">
    <source>
        <dbReference type="Proteomes" id="UP000008783"/>
    </source>
</evidence>
<dbReference type="VEuPathDB" id="FungiDB:PGTG_22786"/>
<proteinExistence type="predicted"/>
<gene>
    <name evidence="1" type="ORF">PGTG_22786</name>
</gene>
<evidence type="ECO:0008006" key="3">
    <source>
        <dbReference type="Google" id="ProtNLM"/>
    </source>
</evidence>
<dbReference type="AlphaFoldDB" id="H6QVJ4"/>
<reference evidence="2" key="1">
    <citation type="journal article" date="2011" name="Proc. Natl. Acad. Sci. U.S.A.">
        <title>Obligate biotrophy features unraveled by the genomic analysis of rust fungi.</title>
        <authorList>
            <person name="Duplessis S."/>
            <person name="Cuomo C.A."/>
            <person name="Lin Y.-C."/>
            <person name="Aerts A."/>
            <person name="Tisserant E."/>
            <person name="Veneault-Fourrey C."/>
            <person name="Joly D.L."/>
            <person name="Hacquard S."/>
            <person name="Amselem J."/>
            <person name="Cantarel B.L."/>
            <person name="Chiu R."/>
            <person name="Coutinho P.M."/>
            <person name="Feau N."/>
            <person name="Field M."/>
            <person name="Frey P."/>
            <person name="Gelhaye E."/>
            <person name="Goldberg J."/>
            <person name="Grabherr M.G."/>
            <person name="Kodira C.D."/>
            <person name="Kohler A."/>
            <person name="Kuees U."/>
            <person name="Lindquist E.A."/>
            <person name="Lucas S.M."/>
            <person name="Mago R."/>
            <person name="Mauceli E."/>
            <person name="Morin E."/>
            <person name="Murat C."/>
            <person name="Pangilinan J.L."/>
            <person name="Park R."/>
            <person name="Pearson M."/>
            <person name="Quesneville H."/>
            <person name="Rouhier N."/>
            <person name="Sakthikumar S."/>
            <person name="Salamov A.A."/>
            <person name="Schmutz J."/>
            <person name="Selles B."/>
            <person name="Shapiro H."/>
            <person name="Tanguay P."/>
            <person name="Tuskan G.A."/>
            <person name="Henrissat B."/>
            <person name="Van de Peer Y."/>
            <person name="Rouze P."/>
            <person name="Ellis J.G."/>
            <person name="Dodds P.N."/>
            <person name="Schein J.E."/>
            <person name="Zhong S."/>
            <person name="Hamelin R.C."/>
            <person name="Grigoriev I.V."/>
            <person name="Szabo L.J."/>
            <person name="Martin F."/>
        </authorList>
    </citation>
    <scope>NUCLEOTIDE SEQUENCE [LARGE SCALE GENOMIC DNA]</scope>
    <source>
        <strain evidence="2">CRL 75-36-700-3 / race SCCL</strain>
    </source>
</reference>
<dbReference type="EMBL" id="DS178454">
    <property type="protein sequence ID" value="EHS63345.1"/>
    <property type="molecule type" value="Genomic_DNA"/>
</dbReference>
<organism evidence="1 2">
    <name type="scientific">Puccinia graminis f. sp. tritici (strain CRL 75-36-700-3 / race SCCL)</name>
    <name type="common">Black stem rust fungus</name>
    <dbReference type="NCBI Taxonomy" id="418459"/>
    <lineage>
        <taxon>Eukaryota</taxon>
        <taxon>Fungi</taxon>
        <taxon>Dikarya</taxon>
        <taxon>Basidiomycota</taxon>
        <taxon>Pucciniomycotina</taxon>
        <taxon>Pucciniomycetes</taxon>
        <taxon>Pucciniales</taxon>
        <taxon>Pucciniaceae</taxon>
        <taxon>Puccinia</taxon>
    </lineage>
</organism>
<dbReference type="GeneID" id="13541006"/>
<accession>H6QVJ4</accession>
<dbReference type="OrthoDB" id="2505909at2759"/>
<dbReference type="PANTHER" id="PTHR48159">
    <property type="entry name" value="MULE DOMAIN-CONTAINING PROTEIN"/>
    <property type="match status" value="1"/>
</dbReference>
<dbReference type="Proteomes" id="UP000008783">
    <property type="component" value="Unassembled WGS sequence"/>
</dbReference>
<dbReference type="InParanoid" id="H6QVJ4"/>